<evidence type="ECO:0000313" key="1">
    <source>
        <dbReference type="EMBL" id="POY38892.1"/>
    </source>
</evidence>
<organism evidence="1 2">
    <name type="scientific">Flavobacterium alvei</name>
    <dbReference type="NCBI Taxonomy" id="2080416"/>
    <lineage>
        <taxon>Bacteria</taxon>
        <taxon>Pseudomonadati</taxon>
        <taxon>Bacteroidota</taxon>
        <taxon>Flavobacteriia</taxon>
        <taxon>Flavobacteriales</taxon>
        <taxon>Flavobacteriaceae</taxon>
        <taxon>Flavobacterium</taxon>
    </lineage>
</organism>
<dbReference type="Proteomes" id="UP000237310">
    <property type="component" value="Unassembled WGS sequence"/>
</dbReference>
<comment type="caution">
    <text evidence="1">The sequence shown here is derived from an EMBL/GenBank/DDBJ whole genome shotgun (WGS) entry which is preliminary data.</text>
</comment>
<name>A0A2S5A945_9FLAO</name>
<dbReference type="EMBL" id="PQVG01000006">
    <property type="protein sequence ID" value="POY38892.1"/>
    <property type="molecule type" value="Genomic_DNA"/>
</dbReference>
<keyword evidence="2" id="KW-1185">Reference proteome</keyword>
<gene>
    <name evidence="1" type="ORF">C3L50_12290</name>
</gene>
<proteinExistence type="predicted"/>
<sequence length="236" mass="28509">MNEFKRPDLSSTLIHFTKGKNDDEAFENLCSIIIDKCINATKLKNLEDNEIVCLTETPLKIIMEYGFTNHTNYSNYKKFGLMFDKEEIYKIYSGRPALYMENSCLNKLSNDIKWRFAKFEPSFKYNEFPKKPFVDFTWEREWRVQGDLYLSECDNNFKVLVPNLFYKNKLENKIRDYFEDKFEDCNKENPRYLYELEYDYIEGNYFQKEIENEENCECNVFDPDENILNIILLDKM</sequence>
<accession>A0A2S5A945</accession>
<dbReference type="RefSeq" id="WP_103806465.1">
    <property type="nucleotide sequence ID" value="NZ_PQVG01000006.1"/>
</dbReference>
<dbReference type="OrthoDB" id="1099368at2"/>
<dbReference type="AlphaFoldDB" id="A0A2S5A945"/>
<evidence type="ECO:0000313" key="2">
    <source>
        <dbReference type="Proteomes" id="UP000237310"/>
    </source>
</evidence>
<protein>
    <submittedName>
        <fullName evidence="1">Uncharacterized protein</fullName>
    </submittedName>
</protein>
<reference evidence="1 2" key="1">
    <citation type="submission" date="2018-01" db="EMBL/GenBank/DDBJ databases">
        <authorList>
            <person name="Gaut B.S."/>
            <person name="Morton B.R."/>
            <person name="Clegg M.T."/>
            <person name="Duvall M.R."/>
        </authorList>
    </citation>
    <scope>NUCLEOTIDE SEQUENCE [LARGE SCALE GENOMIC DNA]</scope>
    <source>
        <strain evidence="1 2">HR-AY</strain>
    </source>
</reference>